<dbReference type="AlphaFoldDB" id="A0A8K0SGC0"/>
<protein>
    <submittedName>
        <fullName evidence="3">Actin cortical patch SUR7/pH-response regulator pali</fullName>
    </submittedName>
</protein>
<evidence type="ECO:0000256" key="2">
    <source>
        <dbReference type="SAM" id="SignalP"/>
    </source>
</evidence>
<sequence length="312" mass="33612">PLILSTTSAILCALCLSSGHSKGFLEDFAIVRLNTSTIGHSLLDFVSSHNNDENAGNTSNNDNNPLHSIGDAWGDVEQGASNAFDGLSNRVTDKAVDLLDIPEWYSLHVMTICEGLYGPDAGLNVTQCSDLTSNNRLDLVDSLHHYLSLSPIQIDMDITDIGWLEDVQDAINLVNGVLQGLFALYVLTIILIVLSIVTNIIVSLAWTSLLMAVNLIGFTLTTLSSVVLSIIVTVALTRAVNALNDIGGNIGIRGERGSKFLALTWLASSFMICATSFVLVYSRKKNKALQWVMARPNESIGSHEKDGGINPQ</sequence>
<feature type="transmembrane region" description="Helical" evidence="1">
    <location>
        <begin position="260"/>
        <end position="281"/>
    </location>
</feature>
<dbReference type="PANTHER" id="PTHR28019">
    <property type="entry name" value="CELL MEMBRANE PROTEIN YLR413W-RELATED"/>
    <property type="match status" value="1"/>
</dbReference>
<feature type="non-terminal residue" evidence="3">
    <location>
        <position position="1"/>
    </location>
</feature>
<keyword evidence="1" id="KW-1133">Transmembrane helix</keyword>
<evidence type="ECO:0000313" key="4">
    <source>
        <dbReference type="Proteomes" id="UP000813444"/>
    </source>
</evidence>
<dbReference type="GO" id="GO:0051285">
    <property type="term" value="C:cell cortex of cell tip"/>
    <property type="evidence" value="ECO:0007669"/>
    <property type="project" value="TreeGrafter"/>
</dbReference>
<gene>
    <name evidence="3" type="ORF">B0I35DRAFT_365628</name>
</gene>
<dbReference type="GO" id="GO:0005886">
    <property type="term" value="C:plasma membrane"/>
    <property type="evidence" value="ECO:0007669"/>
    <property type="project" value="InterPro"/>
</dbReference>
<name>A0A8K0SGC0_9HYPO</name>
<dbReference type="EMBL" id="JAGPNK010000042">
    <property type="protein sequence ID" value="KAH7303035.1"/>
    <property type="molecule type" value="Genomic_DNA"/>
</dbReference>
<keyword evidence="2" id="KW-0732">Signal</keyword>
<organism evidence="3 4">
    <name type="scientific">Stachybotrys elegans</name>
    <dbReference type="NCBI Taxonomy" id="80388"/>
    <lineage>
        <taxon>Eukaryota</taxon>
        <taxon>Fungi</taxon>
        <taxon>Dikarya</taxon>
        <taxon>Ascomycota</taxon>
        <taxon>Pezizomycotina</taxon>
        <taxon>Sordariomycetes</taxon>
        <taxon>Hypocreomycetidae</taxon>
        <taxon>Hypocreales</taxon>
        <taxon>Stachybotryaceae</taxon>
        <taxon>Stachybotrys</taxon>
    </lineage>
</organism>
<dbReference type="PANTHER" id="PTHR28019:SF7">
    <property type="entry name" value="SUR7 PROTEIN"/>
    <property type="match status" value="1"/>
</dbReference>
<proteinExistence type="predicted"/>
<feature type="chain" id="PRO_5035442343" evidence="2">
    <location>
        <begin position="22"/>
        <end position="312"/>
    </location>
</feature>
<dbReference type="Proteomes" id="UP000813444">
    <property type="component" value="Unassembled WGS sequence"/>
</dbReference>
<accession>A0A8K0SGC0</accession>
<dbReference type="GO" id="GO:0031505">
    <property type="term" value="P:fungal-type cell wall organization"/>
    <property type="evidence" value="ECO:0007669"/>
    <property type="project" value="TreeGrafter"/>
</dbReference>
<keyword evidence="4" id="KW-1185">Reference proteome</keyword>
<dbReference type="Pfam" id="PF06687">
    <property type="entry name" value="SUR7"/>
    <property type="match status" value="1"/>
</dbReference>
<keyword evidence="1" id="KW-0812">Transmembrane</keyword>
<evidence type="ECO:0000256" key="1">
    <source>
        <dbReference type="SAM" id="Phobius"/>
    </source>
</evidence>
<feature type="transmembrane region" description="Helical" evidence="1">
    <location>
        <begin position="182"/>
        <end position="206"/>
    </location>
</feature>
<dbReference type="OrthoDB" id="4159154at2759"/>
<comment type="caution">
    <text evidence="3">The sequence shown here is derived from an EMBL/GenBank/DDBJ whole genome shotgun (WGS) entry which is preliminary data.</text>
</comment>
<feature type="transmembrane region" description="Helical" evidence="1">
    <location>
        <begin position="218"/>
        <end position="240"/>
    </location>
</feature>
<keyword evidence="1" id="KW-0472">Membrane</keyword>
<reference evidence="3" key="1">
    <citation type="journal article" date="2021" name="Nat. Commun.">
        <title>Genetic determinants of endophytism in the Arabidopsis root mycobiome.</title>
        <authorList>
            <person name="Mesny F."/>
            <person name="Miyauchi S."/>
            <person name="Thiergart T."/>
            <person name="Pickel B."/>
            <person name="Atanasova L."/>
            <person name="Karlsson M."/>
            <person name="Huettel B."/>
            <person name="Barry K.W."/>
            <person name="Haridas S."/>
            <person name="Chen C."/>
            <person name="Bauer D."/>
            <person name="Andreopoulos W."/>
            <person name="Pangilinan J."/>
            <person name="LaButti K."/>
            <person name="Riley R."/>
            <person name="Lipzen A."/>
            <person name="Clum A."/>
            <person name="Drula E."/>
            <person name="Henrissat B."/>
            <person name="Kohler A."/>
            <person name="Grigoriev I.V."/>
            <person name="Martin F.M."/>
            <person name="Hacquard S."/>
        </authorList>
    </citation>
    <scope>NUCLEOTIDE SEQUENCE</scope>
    <source>
        <strain evidence="3">MPI-CAGE-CH-0235</strain>
    </source>
</reference>
<feature type="signal peptide" evidence="2">
    <location>
        <begin position="1"/>
        <end position="21"/>
    </location>
</feature>
<dbReference type="InterPro" id="IPR009571">
    <property type="entry name" value="SUR7/Rim9-like_fungi"/>
</dbReference>
<evidence type="ECO:0000313" key="3">
    <source>
        <dbReference type="EMBL" id="KAH7303035.1"/>
    </source>
</evidence>
<dbReference type="InterPro" id="IPR052413">
    <property type="entry name" value="SUR7_domain"/>
</dbReference>